<feature type="region of interest" description="Disordered" evidence="1">
    <location>
        <begin position="275"/>
        <end position="321"/>
    </location>
</feature>
<sequence length="1008" mass="109237">MAGDGTVAGNAKGHDGQSFQNQHRKRPVSFVRWSIGAILRLFVWYALLWPFLYCPSTLPELDSNSPRVCKPYLITRSHIEPHILPTYETHGAPYVDAVRPYAQTFNEKVYSPAANFVSQNYHTYGAPHVEKGVSYVHSQWEAIAEPHILSLQDSLSRAYESSIEPHYKRATTIVTPYYRTAATHLDHVSQSYILPFYTQSKPMILRAYSSTYDIAVHTVYPHTRKAWSSVVVFINDTLLPGVTGLYSENVEPQLVRIGEKLATYREGRKLGAVVNDTEIPTGQSTSTASASPSAITTAAPKPSVYSTVTTSTSAPPPEQSVDKVALAREKIATDLRTWQEKFAVAADKGTEDLDERVAKIVENHIQNTQRLGEELVSALETVGKKELESLKAKINNIVHGMPEKSSDEHRQAAGTQLVQAVRTSGFAVRTAAQRLRQWLGDFDSNLSEEVSAATDATVEVLDQIRDLGLQNIGMKWAWMDGVTYKDWAKYNALKKQFRSWREEVRDVGMKHSAYEEAKAFADEIVNKGMSIAEATAKELTRLKEVGKWKIEAEDISEDFETPTIDAAEARASRRAAMGLDEPDEGTSPAETEAQPEPEYSTSPPETEPSQDNPADQEPLVDTDTVDTPEPSDDDEELESGTSVADEQDEPSPASPKSSPTPEIIVEDEDNGTGDNVWGGAAAEFIGHEDQVPANSPEQARDETSSQQLSTSSNVPSEQTSIPMPPPEASSLYIDSVSQAKKIHDIAHSVASAQDSGAPEENIVASIESAYSGSLQDASEKLESRLTAASEYAGIPSPSATQTVDDDVLVIASAKLQQDLETASLDLASAMAVAATETPAPGQQVILDARRRYYEAIGLAHDQYSIFINNPSASIQPEVASTSTSKPSVDDANSEFSIVSQLASASLDAVLYSVNSAESTMDPASASSIVEDAATKFHDALSAAASSLDSVSSESLETPTASKSSQSQDARETADATESTDAVSSETIREDSTRSSPTGDVSDTPRDEL</sequence>
<keyword evidence="2" id="KW-0812">Transmembrane</keyword>
<evidence type="ECO:0000313" key="3">
    <source>
        <dbReference type="EMBL" id="PGH13391.1"/>
    </source>
</evidence>
<feature type="compositionally biased region" description="Low complexity" evidence="1">
    <location>
        <begin position="596"/>
        <end position="609"/>
    </location>
</feature>
<dbReference type="OrthoDB" id="3260408at2759"/>
<feature type="region of interest" description="Disordered" evidence="1">
    <location>
        <begin position="577"/>
        <end position="731"/>
    </location>
</feature>
<dbReference type="AlphaFoldDB" id="A0A2B7XX96"/>
<feature type="compositionally biased region" description="Acidic residues" evidence="1">
    <location>
        <begin position="618"/>
        <end position="638"/>
    </location>
</feature>
<feature type="compositionally biased region" description="Polar residues" evidence="1">
    <location>
        <begin position="704"/>
        <end position="721"/>
    </location>
</feature>
<evidence type="ECO:0000256" key="2">
    <source>
        <dbReference type="SAM" id="Phobius"/>
    </source>
</evidence>
<evidence type="ECO:0000256" key="1">
    <source>
        <dbReference type="SAM" id="MobiDB-lite"/>
    </source>
</evidence>
<feature type="compositionally biased region" description="Polar residues" evidence="1">
    <location>
        <begin position="957"/>
        <end position="967"/>
    </location>
</feature>
<accession>A0A2B7XX96</accession>
<feature type="compositionally biased region" description="Low complexity" evidence="1">
    <location>
        <begin position="280"/>
        <end position="313"/>
    </location>
</feature>
<evidence type="ECO:0008006" key="5">
    <source>
        <dbReference type="Google" id="ProtNLM"/>
    </source>
</evidence>
<keyword evidence="2" id="KW-0472">Membrane</keyword>
<name>A0A2B7XX96_9EURO</name>
<organism evidence="3 4">
    <name type="scientific">Helicocarpus griseus UAMH5409</name>
    <dbReference type="NCBI Taxonomy" id="1447875"/>
    <lineage>
        <taxon>Eukaryota</taxon>
        <taxon>Fungi</taxon>
        <taxon>Dikarya</taxon>
        <taxon>Ascomycota</taxon>
        <taxon>Pezizomycotina</taxon>
        <taxon>Eurotiomycetes</taxon>
        <taxon>Eurotiomycetidae</taxon>
        <taxon>Onygenales</taxon>
        <taxon>Ajellomycetaceae</taxon>
        <taxon>Helicocarpus</taxon>
    </lineage>
</organism>
<feature type="compositionally biased region" description="Polar residues" evidence="1">
    <location>
        <begin position="975"/>
        <end position="985"/>
    </location>
</feature>
<dbReference type="PANTHER" id="PTHR23242">
    <property type="entry name" value="TRANSCRIPTION FACTOR HOXA13"/>
    <property type="match status" value="1"/>
</dbReference>
<feature type="compositionally biased region" description="Low complexity" evidence="1">
    <location>
        <begin position="650"/>
        <end position="661"/>
    </location>
</feature>
<feature type="transmembrane region" description="Helical" evidence="2">
    <location>
        <begin position="30"/>
        <end position="52"/>
    </location>
</feature>
<dbReference type="Proteomes" id="UP000223968">
    <property type="component" value="Unassembled WGS sequence"/>
</dbReference>
<dbReference type="EMBL" id="PDNB01000046">
    <property type="protein sequence ID" value="PGH13391.1"/>
    <property type="molecule type" value="Genomic_DNA"/>
</dbReference>
<proteinExistence type="predicted"/>
<feature type="region of interest" description="Disordered" evidence="1">
    <location>
        <begin position="947"/>
        <end position="1008"/>
    </location>
</feature>
<dbReference type="PANTHER" id="PTHR23242:SF9">
    <property type="entry name" value="TRANSCRIPTION FACTOR HOXA13"/>
    <property type="match status" value="1"/>
</dbReference>
<keyword evidence="4" id="KW-1185">Reference proteome</keyword>
<comment type="caution">
    <text evidence="3">The sequence shown here is derived from an EMBL/GenBank/DDBJ whole genome shotgun (WGS) entry which is preliminary data.</text>
</comment>
<feature type="compositionally biased region" description="Low complexity" evidence="1">
    <location>
        <begin position="947"/>
        <end position="956"/>
    </location>
</feature>
<protein>
    <recommendedName>
        <fullName evidence="5">Transcription factor hoxa13</fullName>
    </recommendedName>
</protein>
<gene>
    <name evidence="3" type="ORF">AJ79_03670</name>
</gene>
<evidence type="ECO:0000313" key="4">
    <source>
        <dbReference type="Proteomes" id="UP000223968"/>
    </source>
</evidence>
<feature type="region of interest" description="Disordered" evidence="1">
    <location>
        <begin position="1"/>
        <end position="20"/>
    </location>
</feature>
<dbReference type="STRING" id="1447875.A0A2B7XX96"/>
<reference evidence="3 4" key="1">
    <citation type="submission" date="2017-10" db="EMBL/GenBank/DDBJ databases">
        <title>Comparative genomics in systemic dimorphic fungi from Ajellomycetaceae.</title>
        <authorList>
            <person name="Munoz J.F."/>
            <person name="Mcewen J.G."/>
            <person name="Clay O.K."/>
            <person name="Cuomo C.A."/>
        </authorList>
    </citation>
    <scope>NUCLEOTIDE SEQUENCE [LARGE SCALE GENOMIC DNA]</scope>
    <source>
        <strain evidence="3 4">UAMH5409</strain>
    </source>
</reference>
<keyword evidence="2" id="KW-1133">Transmembrane helix</keyword>